<dbReference type="EMBL" id="LVCJ01000019">
    <property type="protein sequence ID" value="OAL36777.1"/>
    <property type="molecule type" value="Genomic_DNA"/>
</dbReference>
<proteinExistence type="predicted"/>
<evidence type="ECO:0000259" key="3">
    <source>
        <dbReference type="Pfam" id="PF23544"/>
    </source>
</evidence>
<dbReference type="PANTHER" id="PTHR47585">
    <property type="match status" value="1"/>
</dbReference>
<evidence type="ECO:0000313" key="5">
    <source>
        <dbReference type="Proteomes" id="UP000185904"/>
    </source>
</evidence>
<accession>A0A178D547</accession>
<dbReference type="AlphaFoldDB" id="A0A178D547"/>
<dbReference type="Pfam" id="PF23544">
    <property type="entry name" value="AtuA_ferredoxin"/>
    <property type="match status" value="1"/>
</dbReference>
<gene>
    <name evidence="4" type="ORF">AYO20_03832</name>
</gene>
<evidence type="ECO:0000256" key="1">
    <source>
        <dbReference type="ARBA" id="ARBA00022857"/>
    </source>
</evidence>
<feature type="domain" description="Acyclic terpene utilisation N-terminal" evidence="2">
    <location>
        <begin position="198"/>
        <end position="642"/>
    </location>
</feature>
<dbReference type="OrthoDB" id="4181500at2759"/>
<dbReference type="Proteomes" id="UP000185904">
    <property type="component" value="Unassembled WGS sequence"/>
</dbReference>
<dbReference type="RefSeq" id="XP_022501789.1">
    <property type="nucleotide sequence ID" value="XM_022642132.1"/>
</dbReference>
<protein>
    <submittedName>
        <fullName evidence="4">Uncharacterized protein</fullName>
    </submittedName>
</protein>
<dbReference type="InterPro" id="IPR036291">
    <property type="entry name" value="NAD(P)-bd_dom_sf"/>
</dbReference>
<dbReference type="SUPFAM" id="SSF51735">
    <property type="entry name" value="NAD(P)-binding Rossmann-fold domains"/>
    <property type="match status" value="1"/>
</dbReference>
<dbReference type="Pfam" id="PF07287">
    <property type="entry name" value="AtuA"/>
    <property type="match status" value="1"/>
</dbReference>
<dbReference type="InterPro" id="IPR002347">
    <property type="entry name" value="SDR_fam"/>
</dbReference>
<organism evidence="4 5">
    <name type="scientific">Fonsecaea nubica</name>
    <dbReference type="NCBI Taxonomy" id="856822"/>
    <lineage>
        <taxon>Eukaryota</taxon>
        <taxon>Fungi</taxon>
        <taxon>Dikarya</taxon>
        <taxon>Ascomycota</taxon>
        <taxon>Pezizomycotina</taxon>
        <taxon>Eurotiomycetes</taxon>
        <taxon>Chaetothyriomycetidae</taxon>
        <taxon>Chaetothyriales</taxon>
        <taxon>Herpotrichiellaceae</taxon>
        <taxon>Fonsecaea</taxon>
    </lineage>
</organism>
<dbReference type="GeneID" id="34587253"/>
<dbReference type="CDD" id="cd05233">
    <property type="entry name" value="SDR_c"/>
    <property type="match status" value="1"/>
</dbReference>
<dbReference type="Gene3D" id="3.40.50.720">
    <property type="entry name" value="NAD(P)-binding Rossmann-like Domain"/>
    <property type="match status" value="1"/>
</dbReference>
<dbReference type="InterPro" id="IPR010839">
    <property type="entry name" value="AtuA_N"/>
</dbReference>
<dbReference type="GO" id="GO:0016491">
    <property type="term" value="F:oxidoreductase activity"/>
    <property type="evidence" value="ECO:0007669"/>
    <property type="project" value="UniProtKB-ARBA"/>
</dbReference>
<evidence type="ECO:0000313" key="4">
    <source>
        <dbReference type="EMBL" id="OAL36777.1"/>
    </source>
</evidence>
<dbReference type="InterPro" id="IPR056362">
    <property type="entry name" value="AtuA-like_ferredoxin_dom"/>
</dbReference>
<dbReference type="PRINTS" id="PR00080">
    <property type="entry name" value="SDRFAMILY"/>
</dbReference>
<dbReference type="FunFam" id="3.40.50.720:FF:000084">
    <property type="entry name" value="Short-chain dehydrogenase reductase"/>
    <property type="match status" value="1"/>
</dbReference>
<name>A0A178D547_9EURO</name>
<keyword evidence="5" id="KW-1185">Reference proteome</keyword>
<keyword evidence="1" id="KW-0521">NADP</keyword>
<reference evidence="4 5" key="1">
    <citation type="submission" date="2016-03" db="EMBL/GenBank/DDBJ databases">
        <title>The draft genome sequence of Fonsecaea nubica causative agent of cutaneous subcutaneous infection in human host.</title>
        <authorList>
            <person name="Costa F."/>
            <person name="Sybren D.H."/>
            <person name="Raittz R.T."/>
            <person name="Weiss V.A."/>
            <person name="Leao A.C."/>
            <person name="Gomes R."/>
            <person name="De Souza E.M."/>
            <person name="Pedrosa F.O."/>
            <person name="Steffens M.B."/>
            <person name="Bombassaro A."/>
            <person name="Tadra-Sfeir M.Z."/>
            <person name="Moreno L.F."/>
            <person name="Najafzadeh M.J."/>
            <person name="Felipe M.S."/>
            <person name="Teixeira M."/>
            <person name="Sun J."/>
            <person name="Xi L."/>
            <person name="Castro M.A."/>
            <person name="Vicente V.A."/>
        </authorList>
    </citation>
    <scope>NUCLEOTIDE SEQUENCE [LARGE SCALE GENOMIC DNA]</scope>
    <source>
        <strain evidence="4 5">CBS 269.64</strain>
    </source>
</reference>
<dbReference type="Pfam" id="PF00106">
    <property type="entry name" value="adh_short"/>
    <property type="match status" value="1"/>
</dbReference>
<comment type="caution">
    <text evidence="4">The sequence shown here is derived from an EMBL/GenBank/DDBJ whole genome shotgun (WGS) entry which is preliminary data.</text>
</comment>
<dbReference type="PRINTS" id="PR00081">
    <property type="entry name" value="GDHRDH"/>
</dbReference>
<dbReference type="PANTHER" id="PTHR47585:SF1">
    <property type="entry name" value="DUF1446 DOMAIN-CONTAINING PROTEIN"/>
    <property type="match status" value="1"/>
</dbReference>
<feature type="domain" description="AtuA-like ferredoxin-fold" evidence="3">
    <location>
        <begin position="687"/>
        <end position="787"/>
    </location>
</feature>
<dbReference type="PROSITE" id="PS00061">
    <property type="entry name" value="ADH_SHORT"/>
    <property type="match status" value="1"/>
</dbReference>
<evidence type="ECO:0000259" key="2">
    <source>
        <dbReference type="Pfam" id="PF07287"/>
    </source>
</evidence>
<dbReference type="InterPro" id="IPR020904">
    <property type="entry name" value="Sc_DH/Rdtase_CS"/>
</dbReference>
<sequence>MDGKVIAITGGSSGIGKATARILASRGAKLSIADWNATSLAQLSAEFSSQYPDFLYTQLDVTQRAKVDDWIAHTVQHFGRLDGAANCAGVTGRTNDRLPLTEVDDEHWDVAIGVNLTGTMACLRAQLRAIVDGGSIVSIASVAGLEGIAGISPYCAAKHGIIGLTRSAAKEVAQRQIRVNAVAPGTINTPLYQDSMNDDPGYQMRRQAEQGDVDFITGDYLAEVSLAENAEAMRAGQHDGWFSTCWDGIEQSLDVVAEKSIKIIVNGGGLNPRGLAEKVQRLISEKGYLINVAFVSGDDVLPEIKDQLQRTGELPPHLDSDNTEVRLDERTLTYRDLNRKPLVAANAYLGARAILAALDVGADIIICGRVADASPVIAAAWWWHGWQATDYDQLAGALLAGHLIECSGYVTGGNFSGFDAFDLDLLVDIPFGIAEIAKDGSCVTTMHDTGKGVINVDVVRCQLLYELQGAIYLNSDVSADLTDVKLEQDGKNRVRVTGVRGSPPPATTKLGIFYRGGYQCQLLLNATGYNTALKWKLLEKQVKYVLNQKGKLEDFDVIDFQVVGTPEANPRTQLNSTTYCRIFAQASDEATVACLRAAWAEFVMQHFSGLHYALDFRTAAPIRYIAYYPALYPQNSLKEFAHILKPDGSIGQTLPAGHPPRYEAVEKRINFDTEPTFVPSRTETKVVRLGDVALGRSGDKGANINFGIFPKTSKIWPWFQGFMSQARLRELIGDDWRDRYFVERMEFPGIHSVHFVVYGILDRGSSSTVALDNLGKGFADFIRDKWVEVPVEILDQLSSTS</sequence>